<evidence type="ECO:0000256" key="9">
    <source>
        <dbReference type="ARBA" id="ARBA00023065"/>
    </source>
</evidence>
<gene>
    <name evidence="19" type="primary">fhuA_2</name>
    <name evidence="19" type="ORF">OPKNFCMD_3666</name>
</gene>
<keyword evidence="11 14" id="KW-0472">Membrane</keyword>
<feature type="region of interest" description="Disordered" evidence="16">
    <location>
        <begin position="89"/>
        <end position="109"/>
    </location>
</feature>
<evidence type="ECO:0000259" key="17">
    <source>
        <dbReference type="Pfam" id="PF00593"/>
    </source>
</evidence>
<evidence type="ECO:0000259" key="18">
    <source>
        <dbReference type="Pfam" id="PF07715"/>
    </source>
</evidence>
<keyword evidence="12 19" id="KW-0675">Receptor</keyword>
<protein>
    <submittedName>
        <fullName evidence="19">Ferrichrome outer membrane transporter/phage receptor</fullName>
    </submittedName>
</protein>
<dbReference type="Gene3D" id="2.40.170.20">
    <property type="entry name" value="TonB-dependent receptor, beta-barrel domain"/>
    <property type="match status" value="1"/>
</dbReference>
<dbReference type="CDD" id="cd01347">
    <property type="entry name" value="ligand_gated_channel"/>
    <property type="match status" value="1"/>
</dbReference>
<evidence type="ECO:0000256" key="14">
    <source>
        <dbReference type="PROSITE-ProRule" id="PRU01360"/>
    </source>
</evidence>
<feature type="compositionally biased region" description="Low complexity" evidence="16">
    <location>
        <begin position="89"/>
        <end position="104"/>
    </location>
</feature>
<evidence type="ECO:0000313" key="19">
    <source>
        <dbReference type="EMBL" id="GJD50917.1"/>
    </source>
</evidence>
<dbReference type="PANTHER" id="PTHR32552">
    <property type="entry name" value="FERRICHROME IRON RECEPTOR-RELATED"/>
    <property type="match status" value="1"/>
</dbReference>
<keyword evidence="5" id="KW-0410">Iron transport</keyword>
<comment type="caution">
    <text evidence="19">The sequence shown here is derived from an EMBL/GenBank/DDBJ whole genome shotgun (WGS) entry which is preliminary data.</text>
</comment>
<keyword evidence="4 14" id="KW-1134">Transmembrane beta strand</keyword>
<evidence type="ECO:0000256" key="8">
    <source>
        <dbReference type="ARBA" id="ARBA00023004"/>
    </source>
</evidence>
<dbReference type="NCBIfam" id="TIGR01783">
    <property type="entry name" value="TonB-siderophor"/>
    <property type="match status" value="1"/>
</dbReference>
<keyword evidence="3 14" id="KW-0813">Transport</keyword>
<comment type="similarity">
    <text evidence="2 14 15">Belongs to the TonB-dependent receptor family.</text>
</comment>
<dbReference type="InterPro" id="IPR000531">
    <property type="entry name" value="Beta-barrel_TonB"/>
</dbReference>
<evidence type="ECO:0000256" key="4">
    <source>
        <dbReference type="ARBA" id="ARBA00022452"/>
    </source>
</evidence>
<name>A0ABQ4R2C7_9HYPH</name>
<evidence type="ECO:0000313" key="20">
    <source>
        <dbReference type="Proteomes" id="UP001055167"/>
    </source>
</evidence>
<evidence type="ECO:0000256" key="16">
    <source>
        <dbReference type="SAM" id="MobiDB-lite"/>
    </source>
</evidence>
<keyword evidence="13 14" id="KW-0998">Cell outer membrane</keyword>
<evidence type="ECO:0000256" key="7">
    <source>
        <dbReference type="ARBA" id="ARBA00022729"/>
    </source>
</evidence>
<reference evidence="19" key="1">
    <citation type="journal article" date="2021" name="Front. Microbiol.">
        <title>Comprehensive Comparative Genomics and Phenotyping of Methylobacterium Species.</title>
        <authorList>
            <person name="Alessa O."/>
            <person name="Ogura Y."/>
            <person name="Fujitani Y."/>
            <person name="Takami H."/>
            <person name="Hayashi T."/>
            <person name="Sahin N."/>
            <person name="Tani A."/>
        </authorList>
    </citation>
    <scope>NUCLEOTIDE SEQUENCE</scope>
    <source>
        <strain evidence="19">KCTC 52305</strain>
    </source>
</reference>
<keyword evidence="8" id="KW-0408">Iron</keyword>
<dbReference type="PROSITE" id="PS52016">
    <property type="entry name" value="TONB_DEPENDENT_REC_3"/>
    <property type="match status" value="1"/>
</dbReference>
<comment type="subcellular location">
    <subcellularLocation>
        <location evidence="1 14">Cell outer membrane</location>
        <topology evidence="1 14">Multi-pass membrane protein</topology>
    </subcellularLocation>
</comment>
<evidence type="ECO:0000256" key="11">
    <source>
        <dbReference type="ARBA" id="ARBA00023136"/>
    </source>
</evidence>
<evidence type="ECO:0000256" key="2">
    <source>
        <dbReference type="ARBA" id="ARBA00009810"/>
    </source>
</evidence>
<dbReference type="InterPro" id="IPR039426">
    <property type="entry name" value="TonB-dep_rcpt-like"/>
</dbReference>
<evidence type="ECO:0000256" key="1">
    <source>
        <dbReference type="ARBA" id="ARBA00004571"/>
    </source>
</evidence>
<evidence type="ECO:0000256" key="13">
    <source>
        <dbReference type="ARBA" id="ARBA00023237"/>
    </source>
</evidence>
<reference evidence="19" key="2">
    <citation type="submission" date="2021-08" db="EMBL/GenBank/DDBJ databases">
        <authorList>
            <person name="Tani A."/>
            <person name="Ola A."/>
            <person name="Ogura Y."/>
            <person name="Katsura K."/>
            <person name="Hayashi T."/>
        </authorList>
    </citation>
    <scope>NUCLEOTIDE SEQUENCE</scope>
    <source>
        <strain evidence="19">KCTC 52305</strain>
    </source>
</reference>
<evidence type="ECO:0000256" key="3">
    <source>
        <dbReference type="ARBA" id="ARBA00022448"/>
    </source>
</evidence>
<evidence type="ECO:0000256" key="12">
    <source>
        <dbReference type="ARBA" id="ARBA00023170"/>
    </source>
</evidence>
<evidence type="ECO:0000256" key="10">
    <source>
        <dbReference type="ARBA" id="ARBA00023077"/>
    </source>
</evidence>
<keyword evidence="9" id="KW-0406">Ion transport</keyword>
<dbReference type="PANTHER" id="PTHR32552:SF68">
    <property type="entry name" value="FERRICHROME OUTER MEMBRANE TRANSPORTER_PHAGE RECEPTOR"/>
    <property type="match status" value="1"/>
</dbReference>
<accession>A0ABQ4R2C7</accession>
<organism evidence="19 20">
    <name type="scientific">Methylobacterium crusticola</name>
    <dbReference type="NCBI Taxonomy" id="1697972"/>
    <lineage>
        <taxon>Bacteria</taxon>
        <taxon>Pseudomonadati</taxon>
        <taxon>Pseudomonadota</taxon>
        <taxon>Alphaproteobacteria</taxon>
        <taxon>Hyphomicrobiales</taxon>
        <taxon>Methylobacteriaceae</taxon>
        <taxon>Methylobacterium</taxon>
    </lineage>
</organism>
<feature type="domain" description="TonB-dependent receptor plug" evidence="18">
    <location>
        <begin position="132"/>
        <end position="235"/>
    </location>
</feature>
<feature type="domain" description="TonB-dependent receptor-like beta-barrel" evidence="17">
    <location>
        <begin position="309"/>
        <end position="756"/>
    </location>
</feature>
<keyword evidence="7" id="KW-0732">Signal</keyword>
<keyword evidence="6 14" id="KW-0812">Transmembrane</keyword>
<dbReference type="InterPro" id="IPR036942">
    <property type="entry name" value="Beta-barrel_TonB_sf"/>
</dbReference>
<sequence length="785" mass="83532">MIFAGPLTYGGASPCGESVPLTTIASVMSKSVHQVRGLPVVASCPRPGGRAGRSAALGLLAAVAASPDPAAAQGTIPLNEITVAGAPAARPPAGVGAPADASATSGGGGGPSGVVGYSARVSPAATKTNTPLLETPQSVSVITREQLNDRNVQTLNEAIDYTPGVSANVFGFDPRFDSFYIRGFNVTNVGIYRDGLRQPSSPFAIPRVEPYGLDAITILRGPAGGLYGLGSPGGIVDVTSKRPTATPFGEVWLQRGKYDRYQGAFDLGGPVENTDGQLSYRMTGLVRQGNDFLPGGIDDRVYIAPAFTWKPSADTTFTVLAEYLNNTVPGNASFYSDFTDPRFQKTKLFSGDPAFQNFNTEQYRVGYAFEHKFSPDIVFRQNFRYYHVDADLRYTAISPGGLSADLRTAARDTGRIANILDTFTVDNQLEVRGATGPVRHTLLTGIDYTYATYSQRSGFGLAPDLQIGGLIRPNYGAQFIPVPDLGAATRVTQSQLGTYVQDQARLGRFLLTLTGRHDGVDTTAGPVGDPSSTAEATNRAFSGRVGLNYLLTDELVPYFSIANTFAPQLGLDRLGQPFQPTRGRQIEGGVKFNVPGTSVFLNAAVFDITQTNVLAPDPVSPLTNLTAIGAVNSHGAELEAVANLGPGINVTAAYSHVDISTIRNPGNPETIGLALSGIPGNTFRMFATYAMPSWTDLYGLSFGGGVRYAGTSPANDVPDTFRNSTVTLFDLVAAYDFAKVDPRLTGVRLQVNVTNLLDRTYFNCQAGACYRGQPRQFYASLIYRW</sequence>
<dbReference type="Pfam" id="PF00593">
    <property type="entry name" value="TonB_dep_Rec_b-barrel"/>
    <property type="match status" value="1"/>
</dbReference>
<dbReference type="SUPFAM" id="SSF56935">
    <property type="entry name" value="Porins"/>
    <property type="match status" value="1"/>
</dbReference>
<keyword evidence="20" id="KW-1185">Reference proteome</keyword>
<keyword evidence="10 15" id="KW-0798">TonB box</keyword>
<dbReference type="EMBL" id="BPQH01000011">
    <property type="protein sequence ID" value="GJD50917.1"/>
    <property type="molecule type" value="Genomic_DNA"/>
</dbReference>
<dbReference type="Gene3D" id="2.170.130.10">
    <property type="entry name" value="TonB-dependent receptor, plug domain"/>
    <property type="match status" value="1"/>
</dbReference>
<evidence type="ECO:0000256" key="5">
    <source>
        <dbReference type="ARBA" id="ARBA00022496"/>
    </source>
</evidence>
<dbReference type="Pfam" id="PF07715">
    <property type="entry name" value="Plug"/>
    <property type="match status" value="1"/>
</dbReference>
<dbReference type="InterPro" id="IPR012910">
    <property type="entry name" value="Plug_dom"/>
</dbReference>
<evidence type="ECO:0000256" key="6">
    <source>
        <dbReference type="ARBA" id="ARBA00022692"/>
    </source>
</evidence>
<proteinExistence type="inferred from homology"/>
<dbReference type="InterPro" id="IPR037066">
    <property type="entry name" value="Plug_dom_sf"/>
</dbReference>
<dbReference type="Proteomes" id="UP001055167">
    <property type="component" value="Unassembled WGS sequence"/>
</dbReference>
<evidence type="ECO:0000256" key="15">
    <source>
        <dbReference type="RuleBase" id="RU003357"/>
    </source>
</evidence>
<dbReference type="InterPro" id="IPR010105">
    <property type="entry name" value="TonB_sidphr_rcpt"/>
</dbReference>